<protein>
    <submittedName>
        <fullName evidence="2">Uncharacterized protein</fullName>
    </submittedName>
</protein>
<dbReference type="EMBL" id="JAGKQM010000014">
    <property type="protein sequence ID" value="KAH0886817.1"/>
    <property type="molecule type" value="Genomic_DNA"/>
</dbReference>
<gene>
    <name evidence="2" type="ORF">HID58_062913</name>
</gene>
<dbReference type="Proteomes" id="UP000824890">
    <property type="component" value="Unassembled WGS sequence"/>
</dbReference>
<evidence type="ECO:0000313" key="2">
    <source>
        <dbReference type="EMBL" id="KAH0886817.1"/>
    </source>
</evidence>
<keyword evidence="1" id="KW-1133">Transmembrane helix</keyword>
<keyword evidence="3" id="KW-1185">Reference proteome</keyword>
<proteinExistence type="predicted"/>
<reference evidence="2 3" key="1">
    <citation type="submission" date="2021-05" db="EMBL/GenBank/DDBJ databases">
        <title>Genome Assembly of Synthetic Allotetraploid Brassica napus Reveals Homoeologous Exchanges between Subgenomes.</title>
        <authorList>
            <person name="Davis J.T."/>
        </authorList>
    </citation>
    <scope>NUCLEOTIDE SEQUENCE [LARGE SCALE GENOMIC DNA]</scope>
    <source>
        <strain evidence="3">cv. Da-Ae</strain>
        <tissue evidence="2">Seedling</tissue>
    </source>
</reference>
<keyword evidence="1" id="KW-0472">Membrane</keyword>
<feature type="transmembrane region" description="Helical" evidence="1">
    <location>
        <begin position="138"/>
        <end position="161"/>
    </location>
</feature>
<sequence length="175" mass="20007">RECRMLEPILANTLMGHDQVNGQRRVKAYSEHASSRRRLRRSGDRGTVASITGAARYKKRSTHKERTQFKTGKKYQIPSRLLSCVKFRLGPVDAVTLTWLRIEVLDSAATSQINSLKHGLNWIASGNFNILHNSLSNLFKFVSLSMYSFEFYVLVLTFWFARHGLYDVASIVVII</sequence>
<feature type="non-terminal residue" evidence="2">
    <location>
        <position position="1"/>
    </location>
</feature>
<evidence type="ECO:0000256" key="1">
    <source>
        <dbReference type="SAM" id="Phobius"/>
    </source>
</evidence>
<comment type="caution">
    <text evidence="2">The sequence shown here is derived from an EMBL/GenBank/DDBJ whole genome shotgun (WGS) entry which is preliminary data.</text>
</comment>
<evidence type="ECO:0000313" key="3">
    <source>
        <dbReference type="Proteomes" id="UP000824890"/>
    </source>
</evidence>
<accession>A0ABQ8A2Q4</accession>
<organism evidence="2 3">
    <name type="scientific">Brassica napus</name>
    <name type="common">Rape</name>
    <dbReference type="NCBI Taxonomy" id="3708"/>
    <lineage>
        <taxon>Eukaryota</taxon>
        <taxon>Viridiplantae</taxon>
        <taxon>Streptophyta</taxon>
        <taxon>Embryophyta</taxon>
        <taxon>Tracheophyta</taxon>
        <taxon>Spermatophyta</taxon>
        <taxon>Magnoliopsida</taxon>
        <taxon>eudicotyledons</taxon>
        <taxon>Gunneridae</taxon>
        <taxon>Pentapetalae</taxon>
        <taxon>rosids</taxon>
        <taxon>malvids</taxon>
        <taxon>Brassicales</taxon>
        <taxon>Brassicaceae</taxon>
        <taxon>Brassiceae</taxon>
        <taxon>Brassica</taxon>
    </lineage>
</organism>
<name>A0ABQ8A2Q4_BRANA</name>
<keyword evidence="1" id="KW-0812">Transmembrane</keyword>